<accession>A6TV03</accession>
<dbReference type="AlphaFoldDB" id="A6TV03"/>
<protein>
    <submittedName>
        <fullName evidence="1">Uncharacterized protein</fullName>
    </submittedName>
</protein>
<gene>
    <name evidence="1" type="ordered locus">Amet_3928</name>
</gene>
<dbReference type="EMBL" id="CP000724">
    <property type="protein sequence ID" value="ABR50021.1"/>
    <property type="molecule type" value="Genomic_DNA"/>
</dbReference>
<sequence length="236" mass="27673">MNFERICQNCGSFFQDPDDMNLGVCLNDEVFEPFLDEIFGSEDFANCYELYLQKRYNGEKEACEQYNEPEIIEIPEGEDISVYLQMEQMKYQNVDEIIRYLYDSNKKIMRNAISAISRYVYIGNESAYKGLVKYYMSLGPAETLEDVYIRKEIIEILSSKESEKSTIDAYVNELARTPSNNTTRQLYTEILKRLSRCPCEMVQEPLLELLRGIKYSYKIKNRIMEVAGVKGTNEYY</sequence>
<dbReference type="Proteomes" id="UP000001572">
    <property type="component" value="Chromosome"/>
</dbReference>
<name>A6TV03_ALKMQ</name>
<organism evidence="1 2">
    <name type="scientific">Alkaliphilus metalliredigens (strain QYMF)</name>
    <dbReference type="NCBI Taxonomy" id="293826"/>
    <lineage>
        <taxon>Bacteria</taxon>
        <taxon>Bacillati</taxon>
        <taxon>Bacillota</taxon>
        <taxon>Clostridia</taxon>
        <taxon>Peptostreptococcales</taxon>
        <taxon>Natronincolaceae</taxon>
        <taxon>Alkaliphilus</taxon>
    </lineage>
</organism>
<dbReference type="KEGG" id="amt:Amet_3928"/>
<evidence type="ECO:0000313" key="1">
    <source>
        <dbReference type="EMBL" id="ABR50021.1"/>
    </source>
</evidence>
<dbReference type="eggNOG" id="ENOG502ZBFY">
    <property type="taxonomic scope" value="Bacteria"/>
</dbReference>
<proteinExistence type="predicted"/>
<dbReference type="OrthoDB" id="2081006at2"/>
<reference evidence="2" key="1">
    <citation type="journal article" date="2016" name="Genome Announc.">
        <title>Complete genome sequence of Alkaliphilus metalliredigens strain QYMF, an alkaliphilic and metal-reducing bacterium isolated from borax-contaminated leachate ponds.</title>
        <authorList>
            <person name="Hwang C."/>
            <person name="Copeland A."/>
            <person name="Lucas S."/>
            <person name="Lapidus A."/>
            <person name="Barry K."/>
            <person name="Detter J.C."/>
            <person name="Glavina Del Rio T."/>
            <person name="Hammon N."/>
            <person name="Israni S."/>
            <person name="Dalin E."/>
            <person name="Tice H."/>
            <person name="Pitluck S."/>
            <person name="Chertkov O."/>
            <person name="Brettin T."/>
            <person name="Bruce D."/>
            <person name="Han C."/>
            <person name="Schmutz J."/>
            <person name="Larimer F."/>
            <person name="Land M.L."/>
            <person name="Hauser L."/>
            <person name="Kyrpides N."/>
            <person name="Mikhailova N."/>
            <person name="Ye Q."/>
            <person name="Zhou J."/>
            <person name="Richardson P."/>
            <person name="Fields M.W."/>
        </authorList>
    </citation>
    <scope>NUCLEOTIDE SEQUENCE [LARGE SCALE GENOMIC DNA]</scope>
    <source>
        <strain evidence="2">QYMF</strain>
    </source>
</reference>
<keyword evidence="2" id="KW-1185">Reference proteome</keyword>
<dbReference type="HOGENOM" id="CLU_1199325_0_0_9"/>
<evidence type="ECO:0000313" key="2">
    <source>
        <dbReference type="Proteomes" id="UP000001572"/>
    </source>
</evidence>